<sequence length="940" mass="106043">MGFSTVTLLFYHGGYISEGPEKKYVGGNVTPLDIDPDLMSYIDFRAVVKELDSEICEMYQKGPHQTMDDGLVGLTSDQTMLDMFAMHKDNSSKVIDIYIHNPMLVQNKTSGEELFTLTKTDPTVQGDDIGDLDDLVDFDDIVDLDKIPTDEGVIPAGPLEDDEDDDSDRDWECGDESGDGSGDESGKGSDGGSDDDNFSGFHSSSEDDKEVEQMLAIKIRKEEEEVSDQSDDQGCLNPEDNSDEGGHKLVEFNKDKDMKNPKLLEGMIFPNVHAFRALLKEFHIREGCEYTYLKNEATRVTVICKEKCGFRLHASLMHGEKSFQIKKINADHCCTTKYMNKYATAKWIADKYIDNLIDEPNKKVKTLKNDVRREWMLDVSRKKIYRVKKVALDKIRGKHEEQYLRIRDYCQILINKNPGSTALLKVERMSCNVFFQRMFICFDAQAKRFLDGCRPFIGLDACFLKGPFGGQLMHAVGRDANNQMYPLCMAIVEAELKDSWVWFLENLIQIIGRPEERGWCFMSDRQKGLIEAFKRLMPTVEHRFCLRHMYANFNKIYKGKEYKDLFWGAASAYTVPEFNEQMTEIYGVHKKAHEWMLQEEKEVWARAYYHSRSKVNRMDNNMSEGKKFKGRLCPNISKSVERKKENARTLNVIYSGVALFEVTSVDKTFVVDIREHTCTRRRWDLFGIPCSHGCAAIIAHKAQPEDYVNEAYTTDTFVRTYNHRIKPIPDKSLWPQTECDPIMPPPSRVPIGRPKKDRRKGEDEPNNLFKTRKHSTTTMCRQCGQFGHNVRTCKTPQDSWVKHKGKYYGKQKARFGGGVPPAGKPKESGSGSVAKGRGTVGKGRGGGRGTGEGRGRGARTGTGTVDKGNGRGTVASGSVAISGSLAIGGTVASGKRKAVDQPQQNQGSKRLVNVGFPVNNQVHHHQGLHQELASLGVEKL</sequence>
<protein>
    <submittedName>
        <fullName evidence="1">Uncharacterized protein</fullName>
    </submittedName>
</protein>
<comment type="caution">
    <text evidence="1">The sequence shown here is derived from an EMBL/GenBank/DDBJ whole genome shotgun (WGS) entry which is preliminary data.</text>
</comment>
<dbReference type="EMBL" id="CM046392">
    <property type="protein sequence ID" value="KAI8554265.1"/>
    <property type="molecule type" value="Genomic_DNA"/>
</dbReference>
<organism evidence="1 2">
    <name type="scientific">Rhododendron molle</name>
    <name type="common">Chinese azalea</name>
    <name type="synonym">Azalea mollis</name>
    <dbReference type="NCBI Taxonomy" id="49168"/>
    <lineage>
        <taxon>Eukaryota</taxon>
        <taxon>Viridiplantae</taxon>
        <taxon>Streptophyta</taxon>
        <taxon>Embryophyta</taxon>
        <taxon>Tracheophyta</taxon>
        <taxon>Spermatophyta</taxon>
        <taxon>Magnoliopsida</taxon>
        <taxon>eudicotyledons</taxon>
        <taxon>Gunneridae</taxon>
        <taxon>Pentapetalae</taxon>
        <taxon>asterids</taxon>
        <taxon>Ericales</taxon>
        <taxon>Ericaceae</taxon>
        <taxon>Ericoideae</taxon>
        <taxon>Rhodoreae</taxon>
        <taxon>Rhododendron</taxon>
    </lineage>
</organism>
<name>A0ACC0NM05_RHOML</name>
<reference evidence="1" key="1">
    <citation type="submission" date="2022-02" db="EMBL/GenBank/DDBJ databases">
        <title>Plant Genome Project.</title>
        <authorList>
            <person name="Zhang R.-G."/>
        </authorList>
    </citation>
    <scope>NUCLEOTIDE SEQUENCE</scope>
    <source>
        <strain evidence="1">AT1</strain>
    </source>
</reference>
<proteinExistence type="predicted"/>
<accession>A0ACC0NM05</accession>
<evidence type="ECO:0000313" key="2">
    <source>
        <dbReference type="Proteomes" id="UP001062846"/>
    </source>
</evidence>
<dbReference type="Proteomes" id="UP001062846">
    <property type="component" value="Chromosome 5"/>
</dbReference>
<gene>
    <name evidence="1" type="ORF">RHMOL_Rhmol05G0084700</name>
</gene>
<keyword evidence="2" id="KW-1185">Reference proteome</keyword>
<evidence type="ECO:0000313" key="1">
    <source>
        <dbReference type="EMBL" id="KAI8554265.1"/>
    </source>
</evidence>